<proteinExistence type="inferred from homology"/>
<dbReference type="GO" id="GO:0030139">
    <property type="term" value="C:endocytic vesicle"/>
    <property type="evidence" value="ECO:0007669"/>
    <property type="project" value="TreeGrafter"/>
</dbReference>
<feature type="region of interest" description="Disordered" evidence="2">
    <location>
        <begin position="2061"/>
        <end position="2082"/>
    </location>
</feature>
<dbReference type="Pfam" id="PF25808">
    <property type="entry name" value="TPR_LAA1_C"/>
    <property type="match status" value="1"/>
</dbReference>
<sequence length="2082" mass="226610">MMERDEKEQEPSLDPLSLDDLAAATVSDRGEVWLLQWLHKLQTDLDRVDEDTIKASQSQIESDLIRLLSQPAPTSRPAPPPGRPIRHMIARILVKMFTRAEQRTLFDVIATLLRVAGTEPPKGNPDNKSYRVSCFYVVGEIMKVHGSQVMSQFAESVLTSLRIIKSSSSPPILRFQALHCLNSSLIVGAKTLASSDNLAKEILKTLRSTLADKTYSVIRGTVECLLTLSDRSLDLFSSLNDIESYLGICIKGLDNVDFVTRRSLSNLIANLLASTQVAGSAVNAANQIAASTKSKKKKDGQELDEDDPYPTSMTAEEKGKTLLTPEEMLALLSTPYSKPSTSRRTRNGLIDAYGNLLTLLGSTWVEQYYPEILHHIITDIGCWRPVQTSNLTPAVLRHETLISRKMASVLLRDIISVRLLSEQGQVVAIREISASILNKWPALMPTQQPPSKYALVIALNEVAGLLKQVGSATLPIQEVLYNPLIRLLGHPSYSVQISAAICLRTYCLVAPIKLTNTITHTLELLNKDLSQLSTPGAPSDANKRAIGHAHGLAGLMSVISLKPLYVSFDVSSKVMSLAIQLLKQSGSHSLQISTFEIQVAWILVSALASLGPNFVRLHLSQLLILWKNALPKPTAKDANNNQVRSEADWGFLLHIRECTLSAILSFLKHDGDKLVTLDVARRIVVMLNNALAFLAEFEKKYLQPEHEQAPFASSKMNLIDRDLLMRRRVFQCFIALSKISVTSVESIQVSLLETTLSFIADPEKYTGSSVQAAISASTGSFTSVWDSTDGFSFGVTSLLKENESIEQGVEASASAAGLGGLVSDWLNRDLTDVAIESVLHQPCIESYEHDFLVICTPNTIDGPIGGMGHDTRLPAPPIPTATIDSAVELFALYLPLVNTKQKLAVLDKLYAYVNSPKIEKNPGRKMAILVNSITAFLICGRTCMSSSFTGRSKHIEPPVASLMKDILKEGLIHADSRIRAASAEAFGRVCALAGNTYMVNQIQHCVSQIVNNTDPHSRSGYALCFSQIYTQVGSLSAGAVLKTVVDILMSLSADSHPLVHFWALKALSEVIHTAGLAYSPFLNSTLGVVVKLYCTDSHEIESGSTGHVNVRGNLPTYQNFCKILNAVIGVLGPELLSRSQARVLLQLLNEELNEESDDGIKVEALKSIQHFVMFSIDSMDLPRLIQTLRKHLSSNRRTLKVASINSIYQLVQKNATLMSKIGGDKLVVNLFLILDEDPTIEGVRDSIKSWLRQTADSNPTAWIDLCMRIVSRSTAAQVKAVEVEGDVGGFIDEESQGLDLEDNGGTNTNKARTNSRWRTQLFALQCLHEVFLTVIRNKKTEHFSAQVAKSKGLSSFRSLMISRVSDLIKMAFTASTASIMEIRLEGLNVLRDVIENFKYSSDLDFDEAPLLEQHQAPIAAALTPAFSHDSFPEVLASAIQVCAVFVGSGVVKEIDKMGRMLKLLTSALESCRDAEIISLGEMKELSSTASVMIKTAVYAAWAEFQVTSVKQSYLCNVIKPHLALLCPLWVASLREYARLKSDEDASSTAGTHSNAFDGMQGSFTREICLPYYESAWLKMMKATAYLIKAKDPFILRALDGADTPSPEKAEVNPSTTTPEPRDEPAMYFHVLLGLVYEAAALTASIGADDPASSAAQVMETSLISLEALLQSDVAGIQGLKKDTAVFGEICNLCYRLAATESARTQVLVVRCTLQLALGCLGPSNKVEDSDTELQVNQCLRVIMQIIKNAIPSMSSMAVSKARKAPGHHAALLLSGFSACADLADRSLSTTREQIYGVAMGLFGEILKDRTGIIDLVGPVLPALKTIVERAFAQHKRLDQQSDILSSVLHALISQALQNVEEARTQNANSAAAVLPLIARNNLLACVLVFTSLPPTVKISKAALEHCCQLISMIMASDEPEAAATAIHCAKSLILTRSQSVILQVSLTQLLPALVNFLAQTVSRTEIKPVHAGMVTEVLKTFGGVLGSIATEKRQQTMSIFLPVYLILLADSGSALRPIAVQQVLALASLDAVAFKEATNALEADQRACLESALRGSIQSSLKTSSPSVKTNVSPSIELKSFG</sequence>
<dbReference type="FunFam" id="1.25.10.10:FF:001139">
    <property type="entry name" value="HEAT repeat containing 5a"/>
    <property type="match status" value="1"/>
</dbReference>
<feature type="region of interest" description="Disordered" evidence="2">
    <location>
        <begin position="291"/>
        <end position="318"/>
    </location>
</feature>
<dbReference type="PANTHER" id="PTHR21663:SF0">
    <property type="entry name" value="HEAT REPEAT-CONTAINING PROTEIN 5B"/>
    <property type="match status" value="1"/>
</dbReference>
<evidence type="ECO:0000256" key="2">
    <source>
        <dbReference type="SAM" id="MobiDB-lite"/>
    </source>
</evidence>
<evidence type="ECO:0000313" key="5">
    <source>
        <dbReference type="Proteomes" id="UP000886653"/>
    </source>
</evidence>
<feature type="region of interest" description="Disordered" evidence="2">
    <location>
        <begin position="1600"/>
        <end position="1621"/>
    </location>
</feature>
<reference evidence="4" key="1">
    <citation type="submission" date="2013-11" db="EMBL/GenBank/DDBJ databases">
        <title>Genome sequence of the fusiform rust pathogen reveals effectors for host alternation and coevolution with pine.</title>
        <authorList>
            <consortium name="DOE Joint Genome Institute"/>
            <person name="Smith K."/>
            <person name="Pendleton A."/>
            <person name="Kubisiak T."/>
            <person name="Anderson C."/>
            <person name="Salamov A."/>
            <person name="Aerts A."/>
            <person name="Riley R."/>
            <person name="Clum A."/>
            <person name="Lindquist E."/>
            <person name="Ence D."/>
            <person name="Campbell M."/>
            <person name="Kronenberg Z."/>
            <person name="Feau N."/>
            <person name="Dhillon B."/>
            <person name="Hamelin R."/>
            <person name="Burleigh J."/>
            <person name="Smith J."/>
            <person name="Yandell M."/>
            <person name="Nelson C."/>
            <person name="Grigoriev I."/>
            <person name="Davis J."/>
        </authorList>
    </citation>
    <scope>NUCLEOTIDE SEQUENCE</scope>
    <source>
        <strain evidence="4">G11</strain>
    </source>
</reference>
<dbReference type="OrthoDB" id="192608at2759"/>
<dbReference type="InterPro" id="IPR040108">
    <property type="entry name" value="Laa1/Sip1/HEATR5"/>
</dbReference>
<feature type="compositionally biased region" description="Polar residues" evidence="2">
    <location>
        <begin position="2061"/>
        <end position="2074"/>
    </location>
</feature>
<organism evidence="4 5">
    <name type="scientific">Cronartium quercuum f. sp. fusiforme G11</name>
    <dbReference type="NCBI Taxonomy" id="708437"/>
    <lineage>
        <taxon>Eukaryota</taxon>
        <taxon>Fungi</taxon>
        <taxon>Dikarya</taxon>
        <taxon>Basidiomycota</taxon>
        <taxon>Pucciniomycotina</taxon>
        <taxon>Pucciniomycetes</taxon>
        <taxon>Pucciniales</taxon>
        <taxon>Coleosporiaceae</taxon>
        <taxon>Cronartium</taxon>
    </lineage>
</organism>
<dbReference type="InterPro" id="IPR057981">
    <property type="entry name" value="TPR_LAA1-like_C"/>
</dbReference>
<comment type="similarity">
    <text evidence="1">Belongs to the HEATR5 family.</text>
</comment>
<feature type="domain" description="LAA1-like C-terminal TPR repeats" evidence="3">
    <location>
        <begin position="1903"/>
        <end position="2060"/>
    </location>
</feature>
<comment type="caution">
    <text evidence="4">The sequence shown here is derived from an EMBL/GenBank/DDBJ whole genome shotgun (WGS) entry which is preliminary data.</text>
</comment>
<dbReference type="Pfam" id="PF20210">
    <property type="entry name" value="Laa1_Sip1_HTR5"/>
    <property type="match status" value="1"/>
</dbReference>
<dbReference type="Gene3D" id="1.25.10.10">
    <property type="entry name" value="Leucine-rich Repeat Variant"/>
    <property type="match status" value="3"/>
</dbReference>
<dbReference type="GO" id="GO:0005794">
    <property type="term" value="C:Golgi apparatus"/>
    <property type="evidence" value="ECO:0007669"/>
    <property type="project" value="TreeGrafter"/>
</dbReference>
<dbReference type="GO" id="GO:0016020">
    <property type="term" value="C:membrane"/>
    <property type="evidence" value="ECO:0007669"/>
    <property type="project" value="TreeGrafter"/>
</dbReference>
<keyword evidence="5" id="KW-1185">Reference proteome</keyword>
<dbReference type="SUPFAM" id="SSF48371">
    <property type="entry name" value="ARM repeat"/>
    <property type="match status" value="3"/>
</dbReference>
<dbReference type="GO" id="GO:0006897">
    <property type="term" value="P:endocytosis"/>
    <property type="evidence" value="ECO:0007669"/>
    <property type="project" value="TreeGrafter"/>
</dbReference>
<evidence type="ECO:0000313" key="4">
    <source>
        <dbReference type="EMBL" id="KAG0152424.1"/>
    </source>
</evidence>
<dbReference type="InterPro" id="IPR046837">
    <property type="entry name" value="Laa1/Sip1/HEATR5-like_HEAT"/>
</dbReference>
<dbReference type="EMBL" id="MU167208">
    <property type="protein sequence ID" value="KAG0152424.1"/>
    <property type="molecule type" value="Genomic_DNA"/>
</dbReference>
<dbReference type="GO" id="GO:0005829">
    <property type="term" value="C:cytosol"/>
    <property type="evidence" value="ECO:0007669"/>
    <property type="project" value="GOC"/>
</dbReference>
<dbReference type="Proteomes" id="UP000886653">
    <property type="component" value="Unassembled WGS sequence"/>
</dbReference>
<dbReference type="InterPro" id="IPR011989">
    <property type="entry name" value="ARM-like"/>
</dbReference>
<evidence type="ECO:0000259" key="3">
    <source>
        <dbReference type="Pfam" id="PF25808"/>
    </source>
</evidence>
<dbReference type="PANTHER" id="PTHR21663">
    <property type="entry name" value="HYPOTHETICAL HEAT DOMAIN-CONTAINING"/>
    <property type="match status" value="1"/>
</dbReference>
<gene>
    <name evidence="4" type="ORF">CROQUDRAFT_143442</name>
</gene>
<accession>A0A9P6THT2</accession>
<dbReference type="InterPro" id="IPR016024">
    <property type="entry name" value="ARM-type_fold"/>
</dbReference>
<dbReference type="GO" id="GO:0042147">
    <property type="term" value="P:retrograde transport, endosome to Golgi"/>
    <property type="evidence" value="ECO:0007669"/>
    <property type="project" value="TreeGrafter"/>
</dbReference>
<dbReference type="GO" id="GO:0008104">
    <property type="term" value="P:intracellular protein localization"/>
    <property type="evidence" value="ECO:0007669"/>
    <property type="project" value="TreeGrafter"/>
</dbReference>
<evidence type="ECO:0000256" key="1">
    <source>
        <dbReference type="ARBA" id="ARBA00008304"/>
    </source>
</evidence>
<protein>
    <recommendedName>
        <fullName evidence="3">LAA1-like C-terminal TPR repeats domain-containing protein</fullName>
    </recommendedName>
</protein>
<name>A0A9P6THT2_9BASI</name>